<dbReference type="OrthoDB" id="64224at2759"/>
<dbReference type="InterPro" id="IPR036915">
    <property type="entry name" value="Cyclin-like_sf"/>
</dbReference>
<dbReference type="InterPro" id="IPR013763">
    <property type="entry name" value="Cyclin-like_dom"/>
</dbReference>
<dbReference type="SMART" id="SM00385">
    <property type="entry name" value="CYCLIN"/>
    <property type="match status" value="1"/>
</dbReference>
<dbReference type="AlphaFoldDB" id="A0A9N8DQI2"/>
<feature type="domain" description="Cyclin-like" evidence="2">
    <location>
        <begin position="48"/>
        <end position="138"/>
    </location>
</feature>
<dbReference type="PANTHER" id="PTHR10177">
    <property type="entry name" value="CYCLINS"/>
    <property type="match status" value="1"/>
</dbReference>
<evidence type="ECO:0000256" key="1">
    <source>
        <dbReference type="RuleBase" id="RU000383"/>
    </source>
</evidence>
<accession>A0A9N8DQI2</accession>
<keyword evidence="1" id="KW-0195">Cyclin</keyword>
<dbReference type="Pfam" id="PF00134">
    <property type="entry name" value="Cyclin_N"/>
    <property type="match status" value="1"/>
</dbReference>
<proteinExistence type="inferred from homology"/>
<keyword evidence="4" id="KW-1185">Reference proteome</keyword>
<dbReference type="EMBL" id="CAICTM010000298">
    <property type="protein sequence ID" value="CAB9507272.1"/>
    <property type="molecule type" value="Genomic_DNA"/>
</dbReference>
<dbReference type="InterPro" id="IPR006671">
    <property type="entry name" value="Cyclin_N"/>
</dbReference>
<dbReference type="InterPro" id="IPR039361">
    <property type="entry name" value="Cyclin"/>
</dbReference>
<reference evidence="3" key="1">
    <citation type="submission" date="2020-06" db="EMBL/GenBank/DDBJ databases">
        <authorList>
            <consortium name="Plant Systems Biology data submission"/>
        </authorList>
    </citation>
    <scope>NUCLEOTIDE SEQUENCE</scope>
    <source>
        <strain evidence="3">D6</strain>
    </source>
</reference>
<evidence type="ECO:0000313" key="4">
    <source>
        <dbReference type="Proteomes" id="UP001153069"/>
    </source>
</evidence>
<dbReference type="FunFam" id="1.10.472.10:FF:000093">
    <property type="entry name" value="Predicted protein"/>
    <property type="match status" value="1"/>
</dbReference>
<evidence type="ECO:0000259" key="2">
    <source>
        <dbReference type="SMART" id="SM00385"/>
    </source>
</evidence>
<dbReference type="Proteomes" id="UP001153069">
    <property type="component" value="Unassembled WGS sequence"/>
</dbReference>
<name>A0A9N8DQI2_9STRA</name>
<organism evidence="3 4">
    <name type="scientific">Seminavis robusta</name>
    <dbReference type="NCBI Taxonomy" id="568900"/>
    <lineage>
        <taxon>Eukaryota</taxon>
        <taxon>Sar</taxon>
        <taxon>Stramenopiles</taxon>
        <taxon>Ochrophyta</taxon>
        <taxon>Bacillariophyta</taxon>
        <taxon>Bacillariophyceae</taxon>
        <taxon>Bacillariophycidae</taxon>
        <taxon>Naviculales</taxon>
        <taxon>Naviculaceae</taxon>
        <taxon>Seminavis</taxon>
    </lineage>
</organism>
<dbReference type="SUPFAM" id="SSF47954">
    <property type="entry name" value="Cyclin-like"/>
    <property type="match status" value="1"/>
</dbReference>
<evidence type="ECO:0000313" key="3">
    <source>
        <dbReference type="EMBL" id="CAB9507272.1"/>
    </source>
</evidence>
<gene>
    <name evidence="3" type="ORF">SEMRO_299_G111490.1</name>
</gene>
<dbReference type="Gene3D" id="1.10.472.10">
    <property type="entry name" value="Cyclin-like"/>
    <property type="match status" value="2"/>
</dbReference>
<protein>
    <submittedName>
        <fullName evidence="3">Diatom-specific cyclin</fullName>
    </submittedName>
</protein>
<sequence>MTPTSATVEIIECMVRQEAFYHPPGMDEDPTSERFSPVGVESRGRMLNFFYDLLGKIGSSRETAEIAVSYLDRFLATPGLGNQALCNKKLFQLVSTTCLYTAVKVHEVQAMTPKLMADLSHGVFTAEEVEEMEMILVQALKWRLNPPTSLAFVRQFLDLVPAKAMTREMKRTAYDLARHQTELAHEDPRLFCEKKSLVAYMAVQNTLEQLDVPFNLADSVGVLLLGTHSTQEMSSYRYGSLQSMMQLRLTSKLGRFLPSFMSFPSSTAPSSIRKRSASWLSTPIQQYDESPRSVHNNALAEPSKA</sequence>
<comment type="similarity">
    <text evidence="1">Belongs to the cyclin family.</text>
</comment>
<comment type="caution">
    <text evidence="3">The sequence shown here is derived from an EMBL/GenBank/DDBJ whole genome shotgun (WGS) entry which is preliminary data.</text>
</comment>